<gene>
    <name evidence="1" type="ORF">SAMN05421813_104181</name>
</gene>
<dbReference type="InterPro" id="IPR032676">
    <property type="entry name" value="YkuD_2"/>
</dbReference>
<dbReference type="Proteomes" id="UP000199226">
    <property type="component" value="Unassembled WGS sequence"/>
</dbReference>
<keyword evidence="2" id="KW-1185">Reference proteome</keyword>
<sequence length="272" mass="29786">MKKLSIWSITVLLLATTIPAIGWVSTNNSQLEFFDTPKEVNVIPAANNATVNAELFTQYMSSVYVQAKLAENGLDETVFKKALIGYYNLKKTQLLSAEKAIITIIDFSKKSSQKRLWIVDLKENKLLFNTLVAHGQGSGLDLATNFSNKPNSHQSSLGFYVTSETYFGKHGLSMKLEGMDKGFNTNARDRAVVIHGAEYVSQSFVNQTGRLGRSHGCPALPVELTKTIINTIKGQTCLFINGPAADYTSNYLDQDLAISNFISSAGTVQASI</sequence>
<proteinExistence type="predicted"/>
<dbReference type="PANTHER" id="PTHR38477">
    <property type="entry name" value="HYPOTHETICAL EXPORTED PROTEIN"/>
    <property type="match status" value="1"/>
</dbReference>
<evidence type="ECO:0000313" key="1">
    <source>
        <dbReference type="EMBL" id="SDL99517.1"/>
    </source>
</evidence>
<dbReference type="OrthoDB" id="9815195at2"/>
<reference evidence="2" key="1">
    <citation type="submission" date="2016-10" db="EMBL/GenBank/DDBJ databases">
        <authorList>
            <person name="Varghese N."/>
            <person name="Submissions S."/>
        </authorList>
    </citation>
    <scope>NUCLEOTIDE SEQUENCE [LARGE SCALE GENOMIC DNA]</scope>
    <source>
        <strain evidence="2">DSM 24536</strain>
    </source>
</reference>
<dbReference type="EMBL" id="FNHH01000004">
    <property type="protein sequence ID" value="SDL99517.1"/>
    <property type="molecule type" value="Genomic_DNA"/>
</dbReference>
<dbReference type="PANTHER" id="PTHR38477:SF1">
    <property type="entry name" value="MUREIN L,D-TRANSPEPTIDASE CATALYTIC DOMAIN FAMILY PROTEIN"/>
    <property type="match status" value="1"/>
</dbReference>
<evidence type="ECO:0000313" key="2">
    <source>
        <dbReference type="Proteomes" id="UP000199226"/>
    </source>
</evidence>
<dbReference type="AlphaFoldDB" id="A0A1G9PMR9"/>
<dbReference type="STRING" id="990371.SAMN05421813_104181"/>
<dbReference type="RefSeq" id="WP_090700971.1">
    <property type="nucleotide sequence ID" value="NZ_FNHH01000004.1"/>
</dbReference>
<organism evidence="1 2">
    <name type="scientific">Daejeonella rubra</name>
    <dbReference type="NCBI Taxonomy" id="990371"/>
    <lineage>
        <taxon>Bacteria</taxon>
        <taxon>Pseudomonadati</taxon>
        <taxon>Bacteroidota</taxon>
        <taxon>Sphingobacteriia</taxon>
        <taxon>Sphingobacteriales</taxon>
        <taxon>Sphingobacteriaceae</taxon>
        <taxon>Daejeonella</taxon>
    </lineage>
</organism>
<accession>A0A1G9PMR9</accession>
<protein>
    <submittedName>
        <fullName evidence="1">L,D-transpeptidase catalytic domain</fullName>
    </submittedName>
</protein>
<dbReference type="Pfam" id="PF13645">
    <property type="entry name" value="YkuD_2"/>
    <property type="match status" value="1"/>
</dbReference>
<name>A0A1G9PMR9_9SPHI</name>